<feature type="domain" description="PucR C-terminal helix-turn-helix" evidence="1">
    <location>
        <begin position="3"/>
        <end position="57"/>
    </location>
</feature>
<proteinExistence type="predicted"/>
<keyword evidence="3" id="KW-1185">Reference proteome</keyword>
<dbReference type="RefSeq" id="WP_147359236.1">
    <property type="nucleotide sequence ID" value="NZ_QRIC01000002.1"/>
</dbReference>
<evidence type="ECO:0000259" key="1">
    <source>
        <dbReference type="Pfam" id="PF13556"/>
    </source>
</evidence>
<feature type="non-terminal residue" evidence="2">
    <location>
        <position position="1"/>
    </location>
</feature>
<dbReference type="InterPro" id="IPR051448">
    <property type="entry name" value="CdaR-like_regulators"/>
</dbReference>
<comment type="caution">
    <text evidence="2">The sequence shown here is derived from an EMBL/GenBank/DDBJ whole genome shotgun (WGS) entry which is preliminary data.</text>
</comment>
<dbReference type="InterPro" id="IPR042070">
    <property type="entry name" value="PucR_C-HTH_sf"/>
</dbReference>
<dbReference type="Proteomes" id="UP000284095">
    <property type="component" value="Unassembled WGS sequence"/>
</dbReference>
<name>A0A414T2M5_9FIRM</name>
<reference evidence="2 3" key="1">
    <citation type="submission" date="2018-08" db="EMBL/GenBank/DDBJ databases">
        <title>A genome reference for cultivated species of the human gut microbiota.</title>
        <authorList>
            <person name="Zou Y."/>
            <person name="Xue W."/>
            <person name="Luo G."/>
        </authorList>
    </citation>
    <scope>NUCLEOTIDE SEQUENCE [LARGE SCALE GENOMIC DNA]</scope>
    <source>
        <strain evidence="2 3">AM22-22</strain>
    </source>
</reference>
<evidence type="ECO:0000313" key="3">
    <source>
        <dbReference type="Proteomes" id="UP000284095"/>
    </source>
</evidence>
<dbReference type="PANTHER" id="PTHR33744">
    <property type="entry name" value="CARBOHYDRATE DIACID REGULATOR"/>
    <property type="match status" value="1"/>
</dbReference>
<evidence type="ECO:0000313" key="2">
    <source>
        <dbReference type="EMBL" id="RHG28468.1"/>
    </source>
</evidence>
<protein>
    <submittedName>
        <fullName evidence="2">PucR family transcriptional regulator</fullName>
    </submittedName>
</protein>
<gene>
    <name evidence="2" type="ORF">DW265_02265</name>
</gene>
<accession>A0A414T2M5</accession>
<sequence>GELITTLQMYLRNNQSIKKTAGAMFVHYRTISYRLEKIKQISGINFDNANEVLAVSNGLIIYKMLKEIE</sequence>
<organism evidence="2 3">
    <name type="scientific">Dorea longicatena</name>
    <dbReference type="NCBI Taxonomy" id="88431"/>
    <lineage>
        <taxon>Bacteria</taxon>
        <taxon>Bacillati</taxon>
        <taxon>Bacillota</taxon>
        <taxon>Clostridia</taxon>
        <taxon>Lachnospirales</taxon>
        <taxon>Lachnospiraceae</taxon>
        <taxon>Dorea</taxon>
    </lineage>
</organism>
<dbReference type="InterPro" id="IPR025736">
    <property type="entry name" value="PucR_C-HTH_dom"/>
</dbReference>
<dbReference type="EMBL" id="QRIC01000002">
    <property type="protein sequence ID" value="RHG28468.1"/>
    <property type="molecule type" value="Genomic_DNA"/>
</dbReference>
<dbReference type="Pfam" id="PF13556">
    <property type="entry name" value="HTH_30"/>
    <property type="match status" value="1"/>
</dbReference>
<dbReference type="Gene3D" id="1.10.10.2840">
    <property type="entry name" value="PucR C-terminal helix-turn-helix domain"/>
    <property type="match status" value="1"/>
</dbReference>
<dbReference type="AlphaFoldDB" id="A0A414T2M5"/>